<proteinExistence type="predicted"/>
<feature type="domain" description="6-hydroxymethylpterin diphosphokinase MptE-like" evidence="1">
    <location>
        <begin position="261"/>
        <end position="430"/>
    </location>
</feature>
<gene>
    <name evidence="2" type="ORF">MNB_SM-4-453</name>
</gene>
<name>A0A1W1BBA6_9ZZZZ</name>
<sequence length="669" mass="77761">MNLEDVQTLAKQTYLNNLSYLEKEQKNLFSKLQAFDSAIDQGIYMSRYELVYEKNYFDVKELTSQKYLYDSNSDEYAQTVKNSINYSKEVNLFKTYKEININTLDLPKYTKLDITQNPINGTASIFHYINTHQESNKDMLKIEKFIFFGLGLAQHIQEVDKKIQSSVYLLVEDNLELFKLSLFVTPYSQLAKTATLIFSIFEDKEEFSTTASKFLQTKFEHNHYLKYFQMLNHSEKKLKEFHIKTTSQSHNLFFYNTILKQYLRPLPYIQEHYKFLNILHDYSDSLLGYKPVLYLAAGPSMLKNIKWIQDNQDKFLIVAVSATLIELYKHNVKPDIVTHLDGFDISAELFNPIDKKEYFDDIVFLLSARTPTNIIQLLNKENIFFFENGTNYKDTLGNISAPCVGATTYLLLLSFGIKNLYLLGLDLAIDSESGYTHAQTHVDVQKVDLGRVDLDEDKLSFRDSLISVTSNFGNTALTNPNFLLSINSINASSKGFKKEWQNVYNLGDGVKFQNTISLKLADIILNLEEMDKNIIKKDIHAEFYKNSSSSLLTDEYEKVLQRYNYTLRVKKILKKQKNIKFSSKKHFLKSLSSLYITLSKDSSTKAYDLSLIYQEYFHFINTFIFDYFNTLIEREVADTNNINNLLCTELEKINKVYENGLKGVIQKVD</sequence>
<evidence type="ECO:0000259" key="1">
    <source>
        <dbReference type="Pfam" id="PF01973"/>
    </source>
</evidence>
<dbReference type="PANTHER" id="PTHR41786">
    <property type="entry name" value="MOTILITY ACCESSORY FACTOR MAF"/>
    <property type="match status" value="1"/>
</dbReference>
<reference evidence="2" key="1">
    <citation type="submission" date="2016-10" db="EMBL/GenBank/DDBJ databases">
        <authorList>
            <person name="de Groot N.N."/>
        </authorList>
    </citation>
    <scope>NUCLEOTIDE SEQUENCE</scope>
</reference>
<dbReference type="AlphaFoldDB" id="A0A1W1BBA6"/>
<dbReference type="PANTHER" id="PTHR41786:SF1">
    <property type="entry name" value="6-HYDROXYMETHYLPTERIN DIPHOSPHOKINASE MPTE-LIKE DOMAIN-CONTAINING PROTEIN"/>
    <property type="match status" value="1"/>
</dbReference>
<accession>A0A1W1BBA6</accession>
<organism evidence="2">
    <name type="scientific">hydrothermal vent metagenome</name>
    <dbReference type="NCBI Taxonomy" id="652676"/>
    <lineage>
        <taxon>unclassified sequences</taxon>
        <taxon>metagenomes</taxon>
        <taxon>ecological metagenomes</taxon>
    </lineage>
</organism>
<dbReference type="Pfam" id="PF01973">
    <property type="entry name" value="MptE-like"/>
    <property type="match status" value="1"/>
</dbReference>
<protein>
    <recommendedName>
        <fullName evidence="1">6-hydroxymethylpterin diphosphokinase MptE-like domain-containing protein</fullName>
    </recommendedName>
</protein>
<dbReference type="EMBL" id="FPHF01000011">
    <property type="protein sequence ID" value="SFV50792.1"/>
    <property type="molecule type" value="Genomic_DNA"/>
</dbReference>
<dbReference type="InterPro" id="IPR002826">
    <property type="entry name" value="MptE-like"/>
</dbReference>
<evidence type="ECO:0000313" key="2">
    <source>
        <dbReference type="EMBL" id="SFV50792.1"/>
    </source>
</evidence>